<keyword evidence="3 8" id="KW-0812">Transmembrane</keyword>
<dbReference type="CDD" id="cd07989">
    <property type="entry name" value="LPLAT_AGPAT-like"/>
    <property type="match status" value="1"/>
</dbReference>
<evidence type="ECO:0000313" key="10">
    <source>
        <dbReference type="EMBL" id="MDI2089854.1"/>
    </source>
</evidence>
<gene>
    <name evidence="10" type="ORF">QJV27_00430</name>
</gene>
<dbReference type="Proteomes" id="UP001431634">
    <property type="component" value="Unassembled WGS sequence"/>
</dbReference>
<keyword evidence="11" id="KW-1185">Reference proteome</keyword>
<evidence type="ECO:0000256" key="5">
    <source>
        <dbReference type="ARBA" id="ARBA00023098"/>
    </source>
</evidence>
<protein>
    <submittedName>
        <fullName evidence="10">Lysophospholipid acyltransferase family protein</fullName>
    </submittedName>
</protein>
<dbReference type="SMART" id="SM00563">
    <property type="entry name" value="PlsC"/>
    <property type="match status" value="1"/>
</dbReference>
<dbReference type="RefSeq" id="WP_281447026.1">
    <property type="nucleotide sequence ID" value="NZ_JASBAO010000001.1"/>
</dbReference>
<dbReference type="PANTHER" id="PTHR23063:SF52">
    <property type="entry name" value="LYSOPHOSPHATIDYLCHOLINE ACYLTRANSFERASE"/>
    <property type="match status" value="1"/>
</dbReference>
<keyword evidence="5" id="KW-0443">Lipid metabolism</keyword>
<sequence length="307" mass="35378">MQYDVKKLRIEYPDLLPTFSQQVKRARAFRKIAGMLGWTALCIPVQSVFIKFPKNTKIKFARFYWRTVCRILGVELRVFGKIKESYQYPVKSKNAPAEINRPVLYVANHTSWLDIAVAGGLLPASFVAKEETGSWPIISILCRLGRVLYVSRQRQSTLKEQLTMEQRLKDGGSLILFPEGTSTEGSHVLPFLSSFFVLAKPLGKQPVEYEIPVIQPISIVYDRLDMLPVTRVQRPVYSWYGEMELAPHLWDFCKRSHMRASIIFHEPVYPENFKNRKQLAQKTWEIIAKGAATLRQGKSEEQIKETI</sequence>
<comment type="subcellular location">
    <subcellularLocation>
        <location evidence="1">Membrane</location>
    </subcellularLocation>
</comment>
<keyword evidence="6 8" id="KW-0472">Membrane</keyword>
<evidence type="ECO:0000256" key="1">
    <source>
        <dbReference type="ARBA" id="ARBA00004370"/>
    </source>
</evidence>
<name>A0ABT6PYC1_9PROT</name>
<dbReference type="EMBL" id="JASBAO010000001">
    <property type="protein sequence ID" value="MDI2089854.1"/>
    <property type="molecule type" value="Genomic_DNA"/>
</dbReference>
<feature type="domain" description="Phospholipid/glycerol acyltransferase" evidence="9">
    <location>
        <begin position="103"/>
        <end position="222"/>
    </location>
</feature>
<evidence type="ECO:0000256" key="4">
    <source>
        <dbReference type="ARBA" id="ARBA00022989"/>
    </source>
</evidence>
<dbReference type="SUPFAM" id="SSF69593">
    <property type="entry name" value="Glycerol-3-phosphate (1)-acyltransferase"/>
    <property type="match status" value="1"/>
</dbReference>
<keyword evidence="2" id="KW-0808">Transferase</keyword>
<evidence type="ECO:0000256" key="8">
    <source>
        <dbReference type="SAM" id="Phobius"/>
    </source>
</evidence>
<organism evidence="10 11">
    <name type="scientific">Commensalibacter oyaizuii</name>
    <dbReference type="NCBI Taxonomy" id="3043873"/>
    <lineage>
        <taxon>Bacteria</taxon>
        <taxon>Pseudomonadati</taxon>
        <taxon>Pseudomonadota</taxon>
        <taxon>Alphaproteobacteria</taxon>
        <taxon>Acetobacterales</taxon>
        <taxon>Acetobacteraceae</taxon>
    </lineage>
</organism>
<feature type="transmembrane region" description="Helical" evidence="8">
    <location>
        <begin position="32"/>
        <end position="50"/>
    </location>
</feature>
<evidence type="ECO:0000256" key="7">
    <source>
        <dbReference type="ARBA" id="ARBA00023315"/>
    </source>
</evidence>
<dbReference type="PANTHER" id="PTHR23063">
    <property type="entry name" value="PHOSPHOLIPID ACYLTRANSFERASE"/>
    <property type="match status" value="1"/>
</dbReference>
<proteinExistence type="predicted"/>
<keyword evidence="4 8" id="KW-1133">Transmembrane helix</keyword>
<evidence type="ECO:0000313" key="11">
    <source>
        <dbReference type="Proteomes" id="UP001431634"/>
    </source>
</evidence>
<reference evidence="10" key="1">
    <citation type="submission" date="2023-05" db="EMBL/GenBank/DDBJ databases">
        <title>Whole genome sequence of Commensalibacter sp.</title>
        <authorList>
            <person name="Charoenyingcharoen P."/>
            <person name="Yukphan P."/>
        </authorList>
    </citation>
    <scope>NUCLEOTIDE SEQUENCE</scope>
    <source>
        <strain evidence="10">TBRC 16381</strain>
    </source>
</reference>
<accession>A0ABT6PYC1</accession>
<dbReference type="GO" id="GO:0016746">
    <property type="term" value="F:acyltransferase activity"/>
    <property type="evidence" value="ECO:0007669"/>
    <property type="project" value="UniProtKB-KW"/>
</dbReference>
<evidence type="ECO:0000259" key="9">
    <source>
        <dbReference type="SMART" id="SM00563"/>
    </source>
</evidence>
<dbReference type="Pfam" id="PF01553">
    <property type="entry name" value="Acyltransferase"/>
    <property type="match status" value="1"/>
</dbReference>
<keyword evidence="7 10" id="KW-0012">Acyltransferase</keyword>
<evidence type="ECO:0000256" key="2">
    <source>
        <dbReference type="ARBA" id="ARBA00022679"/>
    </source>
</evidence>
<evidence type="ECO:0000256" key="6">
    <source>
        <dbReference type="ARBA" id="ARBA00023136"/>
    </source>
</evidence>
<comment type="caution">
    <text evidence="10">The sequence shown here is derived from an EMBL/GenBank/DDBJ whole genome shotgun (WGS) entry which is preliminary data.</text>
</comment>
<evidence type="ECO:0000256" key="3">
    <source>
        <dbReference type="ARBA" id="ARBA00022692"/>
    </source>
</evidence>
<dbReference type="InterPro" id="IPR002123">
    <property type="entry name" value="Plipid/glycerol_acylTrfase"/>
</dbReference>